<organism evidence="4 5">
    <name type="scientific">Vulcaniibacterium tengchongense</name>
    <dbReference type="NCBI Taxonomy" id="1273429"/>
    <lineage>
        <taxon>Bacteria</taxon>
        <taxon>Pseudomonadati</taxon>
        <taxon>Pseudomonadota</taxon>
        <taxon>Gammaproteobacteria</taxon>
        <taxon>Lysobacterales</taxon>
        <taxon>Lysobacteraceae</taxon>
        <taxon>Vulcaniibacterium</taxon>
    </lineage>
</organism>
<dbReference type="Pfam" id="PF14302">
    <property type="entry name" value="DUF4377"/>
    <property type="match status" value="1"/>
</dbReference>
<dbReference type="EMBL" id="RKQN01000002">
    <property type="protein sequence ID" value="RPE80049.1"/>
    <property type="molecule type" value="Genomic_DNA"/>
</dbReference>
<keyword evidence="5" id="KW-1185">Reference proteome</keyword>
<dbReference type="PANTHER" id="PTHR35535:SF1">
    <property type="entry name" value="HEAT SHOCK PROTEIN HSLJ"/>
    <property type="match status" value="1"/>
</dbReference>
<evidence type="ECO:0000256" key="1">
    <source>
        <dbReference type="SAM" id="SignalP"/>
    </source>
</evidence>
<dbReference type="InterPro" id="IPR053147">
    <property type="entry name" value="Hsp_HslJ-like"/>
</dbReference>
<dbReference type="InterPro" id="IPR025485">
    <property type="entry name" value="DUF4377"/>
</dbReference>
<dbReference type="PROSITE" id="PS51257">
    <property type="entry name" value="PROKAR_LIPOPROTEIN"/>
    <property type="match status" value="1"/>
</dbReference>
<feature type="signal peptide" evidence="1">
    <location>
        <begin position="1"/>
        <end position="17"/>
    </location>
</feature>
<feature type="domain" description="DUF306" evidence="2">
    <location>
        <begin position="45"/>
        <end position="155"/>
    </location>
</feature>
<dbReference type="InterPro" id="IPR038670">
    <property type="entry name" value="HslJ-like_sf"/>
</dbReference>
<comment type="caution">
    <text evidence="4">The sequence shown here is derived from an EMBL/GenBank/DDBJ whole genome shotgun (WGS) entry which is preliminary data.</text>
</comment>
<proteinExistence type="predicted"/>
<gene>
    <name evidence="4" type="ORF">EDC50_1880</name>
</gene>
<evidence type="ECO:0000313" key="5">
    <source>
        <dbReference type="Proteomes" id="UP000269708"/>
    </source>
</evidence>
<reference evidence="4 5" key="1">
    <citation type="submission" date="2018-11" db="EMBL/GenBank/DDBJ databases">
        <title>Genomic Encyclopedia of Type Strains, Phase IV (KMG-IV): sequencing the most valuable type-strain genomes for metagenomic binning, comparative biology and taxonomic classification.</title>
        <authorList>
            <person name="Goeker M."/>
        </authorList>
    </citation>
    <scope>NUCLEOTIDE SEQUENCE [LARGE SCALE GENOMIC DNA]</scope>
    <source>
        <strain evidence="4 5">DSM 25623</strain>
    </source>
</reference>
<name>A0A3N4VJY1_9GAMM</name>
<dbReference type="InterPro" id="IPR005184">
    <property type="entry name" value="DUF306_Meta_HslJ"/>
</dbReference>
<dbReference type="OrthoDB" id="7871744at2"/>
<feature type="domain" description="DUF4377" evidence="3">
    <location>
        <begin position="175"/>
        <end position="259"/>
    </location>
</feature>
<dbReference type="Proteomes" id="UP000269708">
    <property type="component" value="Unassembled WGS sequence"/>
</dbReference>
<accession>A0A3N4VJY1</accession>
<dbReference type="RefSeq" id="WP_123770209.1">
    <property type="nucleotide sequence ID" value="NZ_RKQN01000002.1"/>
</dbReference>
<dbReference type="AlphaFoldDB" id="A0A3N4VJY1"/>
<protein>
    <submittedName>
        <fullName evidence="4">Heat shock protein HslJ</fullName>
    </submittedName>
</protein>
<dbReference type="PANTHER" id="PTHR35535">
    <property type="entry name" value="HEAT SHOCK PROTEIN HSLJ"/>
    <property type="match status" value="1"/>
</dbReference>
<dbReference type="Gene3D" id="2.40.128.270">
    <property type="match status" value="1"/>
</dbReference>
<keyword evidence="1" id="KW-0732">Signal</keyword>
<evidence type="ECO:0000259" key="3">
    <source>
        <dbReference type="Pfam" id="PF14302"/>
    </source>
</evidence>
<evidence type="ECO:0000313" key="4">
    <source>
        <dbReference type="EMBL" id="RPE80049.1"/>
    </source>
</evidence>
<evidence type="ECO:0000259" key="2">
    <source>
        <dbReference type="Pfam" id="PF03724"/>
    </source>
</evidence>
<sequence length="264" mass="28927">MKRLPLLVLPLVLGACARPVTGDAPSAPPAAVESAAPRPALEAYRWQLRDARDARGRRLEALFADPARPLRLDFGAGRIAVANACNRIGGAYRLDRDRLRIERLQSTLMACADPKLGALDREIAGRLEAAPRFALAGGEPPTLTLTTPAGETLRFQGEATPETRYGGPGDTVFLEVAAQRQPCPHPLIRDMQCLRVRELQHDAQGLRRGAGEWAPLYQEIEGYAHQPGVRNVLRVKRYRVPDPPADAPDVAYVLDLVVESEIER</sequence>
<feature type="chain" id="PRO_5017998709" evidence="1">
    <location>
        <begin position="18"/>
        <end position="264"/>
    </location>
</feature>
<dbReference type="Pfam" id="PF03724">
    <property type="entry name" value="META"/>
    <property type="match status" value="1"/>
</dbReference>
<keyword evidence="4" id="KW-0346">Stress response</keyword>